<evidence type="ECO:0000313" key="8">
    <source>
        <dbReference type="EMBL" id="KAF9520543.1"/>
    </source>
</evidence>
<evidence type="ECO:0000313" key="9">
    <source>
        <dbReference type="Proteomes" id="UP000886523"/>
    </source>
</evidence>
<evidence type="ECO:0000256" key="1">
    <source>
        <dbReference type="ARBA" id="ARBA00004304"/>
    </source>
</evidence>
<evidence type="ECO:0000259" key="7">
    <source>
        <dbReference type="Pfam" id="PF17862"/>
    </source>
</evidence>
<gene>
    <name evidence="8" type="ORF">BS47DRAFT_1387161</name>
</gene>
<dbReference type="AlphaFoldDB" id="A0A9P6BA39"/>
<dbReference type="Gene3D" id="3.40.50.300">
    <property type="entry name" value="P-loop containing nucleotide triphosphate hydrolases"/>
    <property type="match status" value="1"/>
</dbReference>
<dbReference type="EMBL" id="MU128911">
    <property type="protein sequence ID" value="KAF9520543.1"/>
    <property type="molecule type" value="Genomic_DNA"/>
</dbReference>
<dbReference type="InterPro" id="IPR003959">
    <property type="entry name" value="ATPase_AAA_core"/>
</dbReference>
<sequence>MHTRALLHQSRYLRWPLETRTKAVLSFSSSSPPCYPRSAPGSVADRVRTQHLSSAASNPTPEDEPSSDIDVKPRRRTLRSYTKPPDKSAGANGSLPTVLIQNDIHDVVWLPSGRPGSEHEHPEDPENDPDVVGLPEPWLLQEAYESLLLTLHPQTQHRATYTANNGQLIEPTLALYCPIEGGDYVVDATVRNIAKRVGADVLVIDAIDLTAGEHGAFGKAASALQFPQNPLQRSVVPQGTSAQTGRSLSAQEEDDEEDSPPFFMNPSSSFTIQIPVTSQTGGPPNYRPSRSSSGAPPLSPLPRSASPHSSQRVKSFFEDLINLTTEITPSEKVEQIRRPRIVYIRDFPLIADQASVWYPPLLAAVRSRRQGPISRPTSPVNQATVIVFGVTPPLSEQQTDMPSSSSNMLSMLSGNRPQSVKSSRPESWAEGDWKARERRLKERLRKWQKGHDWLVDELPRFNGNAHNLPTRGSSNSGPEVGFMLGRNVIALPFGRGGHDSFSSGSSEQGTDGYFRVVGLVPGTRNKLLETNGRFGRRLQYNELAFKMAVAEAGGILTGRCIEEVEDGTPQTLSRMALTWTQALEPWRDLKLVADAVVGAALAETGVEPSGSSLEPTVISWAQVERTTAGSAAVQDRKKTWVENAAPSNTIKEDNSAAAGVEEKVPEVDEVLESVRKDPDLDQHEQRLLGCIVDPATMPTTFKSIHLPPATIDSVRTMVSLPLLYPDAFSTGILKTHSMTVTDCFVQRHGKDPPSRAIARESGARMMIIKPSDVMDMYVGEGEKLVRSVFTLARRLSPCVVFLDEIDALFGARVSARESGGAMAHRGVITEFMQEMDGLRSSRDQSVIVIGATNRPFDLDDAVLRRLPRRLLVDLPGPAEREEILKILLRDETLAPDVDLKALARRTETFSGSDLKHLCIAAALDAVKETVDVPWAVPSRTSPLDSASPSPQASGAVERVSSSSPRIEPTQQEAQQGKSALHVQRRLASRHFTKALHEITPSASETLGTLLSIRKWNEEFGEGSKGKRRRAWGDKFGFSNIGQGAGLDEVRVRADQPATTVSSP</sequence>
<feature type="region of interest" description="Disordered" evidence="5">
    <location>
        <begin position="109"/>
        <end position="131"/>
    </location>
</feature>
<dbReference type="PROSITE" id="PS00674">
    <property type="entry name" value="AAA"/>
    <property type="match status" value="1"/>
</dbReference>
<feature type="compositionally biased region" description="Low complexity" evidence="5">
    <location>
        <begin position="403"/>
        <end position="413"/>
    </location>
</feature>
<feature type="compositionally biased region" description="Low complexity" evidence="5">
    <location>
        <begin position="288"/>
        <end position="310"/>
    </location>
</feature>
<feature type="compositionally biased region" description="Polar residues" evidence="5">
    <location>
        <begin position="51"/>
        <end position="60"/>
    </location>
</feature>
<dbReference type="GO" id="GO:0016887">
    <property type="term" value="F:ATP hydrolysis activity"/>
    <property type="evidence" value="ECO:0007669"/>
    <property type="project" value="InterPro"/>
</dbReference>
<organism evidence="8 9">
    <name type="scientific">Hydnum rufescens UP504</name>
    <dbReference type="NCBI Taxonomy" id="1448309"/>
    <lineage>
        <taxon>Eukaryota</taxon>
        <taxon>Fungi</taxon>
        <taxon>Dikarya</taxon>
        <taxon>Basidiomycota</taxon>
        <taxon>Agaricomycotina</taxon>
        <taxon>Agaricomycetes</taxon>
        <taxon>Cantharellales</taxon>
        <taxon>Hydnaceae</taxon>
        <taxon>Hydnum</taxon>
    </lineage>
</organism>
<dbReference type="GO" id="GO:0005741">
    <property type="term" value="C:mitochondrial outer membrane"/>
    <property type="evidence" value="ECO:0007669"/>
    <property type="project" value="TreeGrafter"/>
</dbReference>
<evidence type="ECO:0000256" key="3">
    <source>
        <dbReference type="ARBA" id="ARBA00022840"/>
    </source>
</evidence>
<feature type="compositionally biased region" description="Low complexity" evidence="5">
    <location>
        <begin position="260"/>
        <end position="270"/>
    </location>
</feature>
<dbReference type="Pfam" id="PF17862">
    <property type="entry name" value="AAA_lid_3"/>
    <property type="match status" value="1"/>
</dbReference>
<dbReference type="PANTHER" id="PTHR45644">
    <property type="entry name" value="AAA ATPASE, PUTATIVE (AFU_ORTHOLOGUE AFUA_2G12920)-RELATED-RELATED"/>
    <property type="match status" value="1"/>
</dbReference>
<evidence type="ECO:0008006" key="10">
    <source>
        <dbReference type="Google" id="ProtNLM"/>
    </source>
</evidence>
<dbReference type="GO" id="GO:0005524">
    <property type="term" value="F:ATP binding"/>
    <property type="evidence" value="ECO:0007669"/>
    <property type="project" value="UniProtKB-KW"/>
</dbReference>
<name>A0A9P6BA39_9AGAM</name>
<feature type="region of interest" description="Disordered" evidence="5">
    <location>
        <begin position="232"/>
        <end position="310"/>
    </location>
</feature>
<dbReference type="Proteomes" id="UP000886523">
    <property type="component" value="Unassembled WGS sequence"/>
</dbReference>
<feature type="domain" description="AAA ATPase AAA+ lid" evidence="7">
    <location>
        <begin position="896"/>
        <end position="931"/>
    </location>
</feature>
<keyword evidence="9" id="KW-1185">Reference proteome</keyword>
<keyword evidence="4" id="KW-0496">Mitochondrion</keyword>
<keyword evidence="2" id="KW-0547">Nucleotide-binding</keyword>
<comment type="caution">
    <text evidence="8">The sequence shown here is derived from an EMBL/GenBank/DDBJ whole genome shotgun (WGS) entry which is preliminary data.</text>
</comment>
<comment type="subcellular location">
    <subcellularLocation>
        <location evidence="1">Mitochondrion membrane</location>
        <topology evidence="1">Single-pass membrane protein</topology>
    </subcellularLocation>
</comment>
<dbReference type="OrthoDB" id="39734at2759"/>
<dbReference type="Gene3D" id="1.10.8.60">
    <property type="match status" value="1"/>
</dbReference>
<dbReference type="SUPFAM" id="SSF52540">
    <property type="entry name" value="P-loop containing nucleoside triphosphate hydrolases"/>
    <property type="match status" value="1"/>
</dbReference>
<dbReference type="InterPro" id="IPR041569">
    <property type="entry name" value="AAA_lid_3"/>
</dbReference>
<accession>A0A9P6BA39</accession>
<evidence type="ECO:0000256" key="2">
    <source>
        <dbReference type="ARBA" id="ARBA00022741"/>
    </source>
</evidence>
<feature type="region of interest" description="Disordered" evidence="5">
    <location>
        <begin position="938"/>
        <end position="979"/>
    </location>
</feature>
<proteinExistence type="predicted"/>
<feature type="domain" description="ATPase AAA-type core" evidence="6">
    <location>
        <begin position="755"/>
        <end position="873"/>
    </location>
</feature>
<feature type="compositionally biased region" description="Polar residues" evidence="5">
    <location>
        <begin position="271"/>
        <end position="282"/>
    </location>
</feature>
<feature type="compositionally biased region" description="Polar residues" evidence="5">
    <location>
        <begin position="232"/>
        <end position="250"/>
    </location>
</feature>
<protein>
    <recommendedName>
        <fullName evidence="10">AAA-domain-containing protein</fullName>
    </recommendedName>
</protein>
<reference evidence="8" key="1">
    <citation type="journal article" date="2020" name="Nat. Commun.">
        <title>Large-scale genome sequencing of mycorrhizal fungi provides insights into the early evolution of symbiotic traits.</title>
        <authorList>
            <person name="Miyauchi S."/>
            <person name="Kiss E."/>
            <person name="Kuo A."/>
            <person name="Drula E."/>
            <person name="Kohler A."/>
            <person name="Sanchez-Garcia M."/>
            <person name="Morin E."/>
            <person name="Andreopoulos B."/>
            <person name="Barry K.W."/>
            <person name="Bonito G."/>
            <person name="Buee M."/>
            <person name="Carver A."/>
            <person name="Chen C."/>
            <person name="Cichocki N."/>
            <person name="Clum A."/>
            <person name="Culley D."/>
            <person name="Crous P.W."/>
            <person name="Fauchery L."/>
            <person name="Girlanda M."/>
            <person name="Hayes R.D."/>
            <person name="Keri Z."/>
            <person name="LaButti K."/>
            <person name="Lipzen A."/>
            <person name="Lombard V."/>
            <person name="Magnuson J."/>
            <person name="Maillard F."/>
            <person name="Murat C."/>
            <person name="Nolan M."/>
            <person name="Ohm R.A."/>
            <person name="Pangilinan J."/>
            <person name="Pereira M.F."/>
            <person name="Perotto S."/>
            <person name="Peter M."/>
            <person name="Pfister S."/>
            <person name="Riley R."/>
            <person name="Sitrit Y."/>
            <person name="Stielow J.B."/>
            <person name="Szollosi G."/>
            <person name="Zifcakova L."/>
            <person name="Stursova M."/>
            <person name="Spatafora J.W."/>
            <person name="Tedersoo L."/>
            <person name="Vaario L.M."/>
            <person name="Yamada A."/>
            <person name="Yan M."/>
            <person name="Wang P."/>
            <person name="Xu J."/>
            <person name="Bruns T."/>
            <person name="Baldrian P."/>
            <person name="Vilgalys R."/>
            <person name="Dunand C."/>
            <person name="Henrissat B."/>
            <person name="Grigoriev I.V."/>
            <person name="Hibbett D."/>
            <person name="Nagy L.G."/>
            <person name="Martin F.M."/>
        </authorList>
    </citation>
    <scope>NUCLEOTIDE SEQUENCE</scope>
    <source>
        <strain evidence="8">UP504</strain>
    </source>
</reference>
<dbReference type="InterPro" id="IPR027417">
    <property type="entry name" value="P-loop_NTPase"/>
</dbReference>
<dbReference type="InterPro" id="IPR003960">
    <property type="entry name" value="ATPase_AAA_CS"/>
</dbReference>
<keyword evidence="3" id="KW-0067">ATP-binding</keyword>
<feature type="region of interest" description="Disordered" evidence="5">
    <location>
        <begin position="51"/>
        <end position="94"/>
    </location>
</feature>
<feature type="compositionally biased region" description="Polar residues" evidence="5">
    <location>
        <begin position="938"/>
        <end position="952"/>
    </location>
</feature>
<feature type="compositionally biased region" description="Polar residues" evidence="5">
    <location>
        <begin position="959"/>
        <end position="977"/>
    </location>
</feature>
<evidence type="ECO:0000256" key="5">
    <source>
        <dbReference type="SAM" id="MobiDB-lite"/>
    </source>
</evidence>
<dbReference type="PANTHER" id="PTHR45644:SF56">
    <property type="entry name" value="AAA ATPASE, PUTATIVE (AFU_ORTHOLOGUE AFUA_2G12920)-RELATED"/>
    <property type="match status" value="1"/>
</dbReference>
<dbReference type="InterPro" id="IPR051701">
    <property type="entry name" value="Mito_OM_Translocase_MSP1"/>
</dbReference>
<evidence type="ECO:0000256" key="4">
    <source>
        <dbReference type="ARBA" id="ARBA00023128"/>
    </source>
</evidence>
<evidence type="ECO:0000259" key="6">
    <source>
        <dbReference type="Pfam" id="PF00004"/>
    </source>
</evidence>
<dbReference type="Pfam" id="PF00004">
    <property type="entry name" value="AAA"/>
    <property type="match status" value="1"/>
</dbReference>
<feature type="region of interest" description="Disordered" evidence="5">
    <location>
        <begin position="395"/>
        <end position="432"/>
    </location>
</feature>